<keyword evidence="2" id="KW-1185">Reference proteome</keyword>
<reference evidence="1" key="1">
    <citation type="journal article" date="2018" name="Virology">
        <title>A giant virus infecting green algae encodes key fermentation genes.</title>
        <authorList>
            <person name="Schvarcz C.R."/>
            <person name="Steward G.F."/>
        </authorList>
    </citation>
    <scope>NUCLEOTIDE SEQUENCE [LARGE SCALE GENOMIC DNA]</scope>
</reference>
<protein>
    <submittedName>
        <fullName evidence="1">Uncharacterized protein</fullName>
    </submittedName>
</protein>
<organism evidence="1">
    <name type="scientific">Tetraselmis virus 1</name>
    <dbReference type="NCBI Taxonomy" id="2060617"/>
    <lineage>
        <taxon>Viruses</taxon>
        <taxon>Varidnaviria</taxon>
        <taxon>Bamfordvirae</taxon>
        <taxon>Nucleocytoviricota</taxon>
        <taxon>Megaviricetes</taxon>
        <taxon>Imitervirales</taxon>
        <taxon>Allomimiviridae</taxon>
        <taxon>Oceanusvirus</taxon>
        <taxon>Oceanusvirus kaneohense</taxon>
    </lineage>
</organism>
<gene>
    <name evidence="1" type="ORF">TetV_655</name>
</gene>
<proteinExistence type="predicted"/>
<dbReference type="EMBL" id="KY322437">
    <property type="protein sequence ID" value="AUF82737.1"/>
    <property type="molecule type" value="Genomic_DNA"/>
</dbReference>
<name>A0A2P0VPC1_9VIRU</name>
<sequence>MSHASLYTAFNNVVVDMLSDMIRRFPGNKELSACLTFHNMASKANIRLPYQKFVEYAIMPYGEKLFAHDDAFFYEKSYDEFTDEGAGLVEAMKHLWSYMTEEDKQCVHDYLDLLLSVHLKISS</sequence>
<evidence type="ECO:0000313" key="1">
    <source>
        <dbReference type="EMBL" id="AUF82737.1"/>
    </source>
</evidence>
<evidence type="ECO:0000313" key="2">
    <source>
        <dbReference type="Proteomes" id="UP000244773"/>
    </source>
</evidence>
<dbReference type="Proteomes" id="UP000244773">
    <property type="component" value="Segment"/>
</dbReference>
<accession>A0A2P0VPC1</accession>